<name>A0A8I2KSR4_9GAMM</name>
<gene>
    <name evidence="1" type="ORF">F9Y85_24385</name>
    <name evidence="2" type="ORF">R5H13_09505</name>
    <name evidence="3" type="ORF">R5H13_20855</name>
</gene>
<reference evidence="1" key="1">
    <citation type="submission" date="2019-10" db="EMBL/GenBank/DDBJ databases">
        <authorList>
            <person name="Paulsen S."/>
        </authorList>
    </citation>
    <scope>NUCLEOTIDE SEQUENCE</scope>
    <source>
        <strain evidence="1">LMG 19692</strain>
    </source>
</reference>
<dbReference type="InterPro" id="IPR048973">
    <property type="entry name" value="PM2_P3-like"/>
</dbReference>
<dbReference type="EMBL" id="CP137579">
    <property type="protein sequence ID" value="WOX31392.1"/>
    <property type="molecule type" value="Genomic_DNA"/>
</dbReference>
<organism evidence="1 4">
    <name type="scientific">Pseudoalteromonas maricaloris</name>
    <dbReference type="NCBI Taxonomy" id="184924"/>
    <lineage>
        <taxon>Bacteria</taxon>
        <taxon>Pseudomonadati</taxon>
        <taxon>Pseudomonadota</taxon>
        <taxon>Gammaproteobacteria</taxon>
        <taxon>Alteromonadales</taxon>
        <taxon>Pseudoalteromonadaceae</taxon>
        <taxon>Pseudoalteromonas</taxon>
    </lineage>
</organism>
<protein>
    <submittedName>
        <fullName evidence="1">Uncharacterized protein</fullName>
    </submittedName>
</protein>
<keyword evidence="5" id="KW-1185">Reference proteome</keyword>
<accession>A0A8I2KSR4</accession>
<dbReference type="RefSeq" id="WP_193522641.1">
    <property type="nucleotide sequence ID" value="NZ_CBCSDF010000038.1"/>
</dbReference>
<evidence type="ECO:0000313" key="1">
    <source>
        <dbReference type="EMBL" id="NLR24383.1"/>
    </source>
</evidence>
<evidence type="ECO:0000313" key="3">
    <source>
        <dbReference type="EMBL" id="WOX31392.1"/>
    </source>
</evidence>
<dbReference type="Proteomes" id="UP001304419">
    <property type="component" value="Chromosome 2"/>
</dbReference>
<evidence type="ECO:0000313" key="4">
    <source>
        <dbReference type="Proteomes" id="UP000646877"/>
    </source>
</evidence>
<evidence type="ECO:0000313" key="5">
    <source>
        <dbReference type="Proteomes" id="UP001304419"/>
    </source>
</evidence>
<dbReference type="AlphaFoldDB" id="A0A8I2KSR4"/>
<sequence length="101" mass="10616">MTAPANSGFWGSVDSALGRALEVWGQVEAVKAKKASTGQLQNEQANTTELENGAAVLVDAPKTTAQPPQRQEPMIFGIKQSHLLMGSVGLLGFALIIKAVK</sequence>
<dbReference type="Proteomes" id="UP001304419">
    <property type="component" value="Chromosome 1"/>
</dbReference>
<dbReference type="Proteomes" id="UP000646877">
    <property type="component" value="Unassembled WGS sequence"/>
</dbReference>
<reference evidence="2 5" key="2">
    <citation type="submission" date="2023-10" db="EMBL/GenBank/DDBJ databases">
        <title>To unveil natural product biosynthetic capacity in Pseudoalteromonas.</title>
        <authorList>
            <person name="Wang J."/>
        </authorList>
    </citation>
    <scope>NUCLEOTIDE SEQUENCE [LARGE SCALE GENOMIC DNA]</scope>
    <source>
        <strain evidence="2 5">DSM 15914</strain>
    </source>
</reference>
<evidence type="ECO:0000313" key="2">
    <source>
        <dbReference type="EMBL" id="WOX26906.1"/>
    </source>
</evidence>
<proteinExistence type="predicted"/>
<dbReference type="Pfam" id="PF20812">
    <property type="entry name" value="PM2_P3"/>
    <property type="match status" value="1"/>
</dbReference>
<dbReference type="EMBL" id="WEIA01000034">
    <property type="protein sequence ID" value="NLR24383.1"/>
    <property type="molecule type" value="Genomic_DNA"/>
</dbReference>
<dbReference type="EMBL" id="CP137578">
    <property type="protein sequence ID" value="WOX26906.1"/>
    <property type="molecule type" value="Genomic_DNA"/>
</dbReference>